<evidence type="ECO:0000256" key="1">
    <source>
        <dbReference type="SAM" id="MobiDB-lite"/>
    </source>
</evidence>
<reference evidence="2" key="1">
    <citation type="journal article" date="2023" name="Mol. Phylogenet. Evol.">
        <title>Genome-scale phylogeny and comparative genomics of the fungal order Sordariales.</title>
        <authorList>
            <person name="Hensen N."/>
            <person name="Bonometti L."/>
            <person name="Westerberg I."/>
            <person name="Brannstrom I.O."/>
            <person name="Guillou S."/>
            <person name="Cros-Aarteil S."/>
            <person name="Calhoun S."/>
            <person name="Haridas S."/>
            <person name="Kuo A."/>
            <person name="Mondo S."/>
            <person name="Pangilinan J."/>
            <person name="Riley R."/>
            <person name="LaButti K."/>
            <person name="Andreopoulos B."/>
            <person name="Lipzen A."/>
            <person name="Chen C."/>
            <person name="Yan M."/>
            <person name="Daum C."/>
            <person name="Ng V."/>
            <person name="Clum A."/>
            <person name="Steindorff A."/>
            <person name="Ohm R.A."/>
            <person name="Martin F."/>
            <person name="Silar P."/>
            <person name="Natvig D.O."/>
            <person name="Lalanne C."/>
            <person name="Gautier V."/>
            <person name="Ament-Velasquez S.L."/>
            <person name="Kruys A."/>
            <person name="Hutchinson M.I."/>
            <person name="Powell A.J."/>
            <person name="Barry K."/>
            <person name="Miller A.N."/>
            <person name="Grigoriev I.V."/>
            <person name="Debuchy R."/>
            <person name="Gladieux P."/>
            <person name="Hiltunen Thoren M."/>
            <person name="Johannesson H."/>
        </authorList>
    </citation>
    <scope>NUCLEOTIDE SEQUENCE</scope>
    <source>
        <strain evidence="2">CBS 118394</strain>
    </source>
</reference>
<sequence length="112" mass="11522">MATHGVSVPLACTSCGSHLCSTTCYPTHAREYNCHVWWCPNRPPVPVTVPVVVAGGLAGIQSTVPIAGVGVTSTTSTTTTSNNWNLPAEHPPRPPPAATGEPEPDQPPTSAA</sequence>
<accession>A0AAE0HWW0</accession>
<organism evidence="2 3">
    <name type="scientific">Apodospora peruviana</name>
    <dbReference type="NCBI Taxonomy" id="516989"/>
    <lineage>
        <taxon>Eukaryota</taxon>
        <taxon>Fungi</taxon>
        <taxon>Dikarya</taxon>
        <taxon>Ascomycota</taxon>
        <taxon>Pezizomycotina</taxon>
        <taxon>Sordariomycetes</taxon>
        <taxon>Sordariomycetidae</taxon>
        <taxon>Sordariales</taxon>
        <taxon>Lasiosphaeriaceae</taxon>
        <taxon>Apodospora</taxon>
    </lineage>
</organism>
<keyword evidence="3" id="KW-1185">Reference proteome</keyword>
<dbReference type="EMBL" id="JAUEDM010000007">
    <property type="protein sequence ID" value="KAK3314084.1"/>
    <property type="molecule type" value="Genomic_DNA"/>
</dbReference>
<gene>
    <name evidence="2" type="ORF">B0H66DRAFT_371184</name>
</gene>
<evidence type="ECO:0000313" key="3">
    <source>
        <dbReference type="Proteomes" id="UP001283341"/>
    </source>
</evidence>
<name>A0AAE0HWW0_9PEZI</name>
<reference evidence="2" key="2">
    <citation type="submission" date="2023-06" db="EMBL/GenBank/DDBJ databases">
        <authorList>
            <consortium name="Lawrence Berkeley National Laboratory"/>
            <person name="Haridas S."/>
            <person name="Hensen N."/>
            <person name="Bonometti L."/>
            <person name="Westerberg I."/>
            <person name="Brannstrom I.O."/>
            <person name="Guillou S."/>
            <person name="Cros-Aarteil S."/>
            <person name="Calhoun S."/>
            <person name="Kuo A."/>
            <person name="Mondo S."/>
            <person name="Pangilinan J."/>
            <person name="Riley R."/>
            <person name="Labutti K."/>
            <person name="Andreopoulos B."/>
            <person name="Lipzen A."/>
            <person name="Chen C."/>
            <person name="Yanf M."/>
            <person name="Daum C."/>
            <person name="Ng V."/>
            <person name="Clum A."/>
            <person name="Steindorff A."/>
            <person name="Ohm R."/>
            <person name="Martin F."/>
            <person name="Silar P."/>
            <person name="Natvig D."/>
            <person name="Lalanne C."/>
            <person name="Gautier V."/>
            <person name="Ament-Velasquez S.L."/>
            <person name="Kruys A."/>
            <person name="Hutchinson M.I."/>
            <person name="Powell A.J."/>
            <person name="Barry K."/>
            <person name="Miller A.N."/>
            <person name="Grigoriev I.V."/>
            <person name="Debuchy R."/>
            <person name="Gladieux P."/>
            <person name="Thoren M.H."/>
            <person name="Johannesson H."/>
        </authorList>
    </citation>
    <scope>NUCLEOTIDE SEQUENCE</scope>
    <source>
        <strain evidence="2">CBS 118394</strain>
    </source>
</reference>
<protein>
    <submittedName>
        <fullName evidence="2">Uncharacterized protein</fullName>
    </submittedName>
</protein>
<evidence type="ECO:0000313" key="2">
    <source>
        <dbReference type="EMBL" id="KAK3314084.1"/>
    </source>
</evidence>
<feature type="region of interest" description="Disordered" evidence="1">
    <location>
        <begin position="71"/>
        <end position="112"/>
    </location>
</feature>
<dbReference type="AlphaFoldDB" id="A0AAE0HWW0"/>
<dbReference type="Proteomes" id="UP001283341">
    <property type="component" value="Unassembled WGS sequence"/>
</dbReference>
<proteinExistence type="predicted"/>
<comment type="caution">
    <text evidence="2">The sequence shown here is derived from an EMBL/GenBank/DDBJ whole genome shotgun (WGS) entry which is preliminary data.</text>
</comment>
<feature type="compositionally biased region" description="Low complexity" evidence="1">
    <location>
        <begin position="72"/>
        <end position="81"/>
    </location>
</feature>